<reference evidence="8 9" key="1">
    <citation type="submission" date="2018-07" db="EMBL/GenBank/DDBJ databases">
        <title>Genomic Encyclopedia of Type Strains, Phase IV (KMG-IV): sequencing the most valuable type-strain genomes for metagenomic binning, comparative biology and taxonomic classification.</title>
        <authorList>
            <person name="Goeker M."/>
        </authorList>
    </citation>
    <scope>NUCLEOTIDE SEQUENCE [LARGE SCALE GENOMIC DNA]</scope>
    <source>
        <strain evidence="8 9">DSM 21410</strain>
    </source>
</reference>
<feature type="domain" description="Major facilitator superfamily (MFS) profile" evidence="7">
    <location>
        <begin position="21"/>
        <end position="431"/>
    </location>
</feature>
<feature type="transmembrane region" description="Helical" evidence="6">
    <location>
        <begin position="310"/>
        <end position="330"/>
    </location>
</feature>
<dbReference type="Proteomes" id="UP000253517">
    <property type="component" value="Unassembled WGS sequence"/>
</dbReference>
<feature type="transmembrane region" description="Helical" evidence="6">
    <location>
        <begin position="21"/>
        <end position="39"/>
    </location>
</feature>
<keyword evidence="5 6" id="KW-0472">Membrane</keyword>
<dbReference type="InterPro" id="IPR024671">
    <property type="entry name" value="Atg22-like"/>
</dbReference>
<dbReference type="PROSITE" id="PS50850">
    <property type="entry name" value="MFS"/>
    <property type="match status" value="1"/>
</dbReference>
<name>A0A369A1T0_9FLAO</name>
<dbReference type="PANTHER" id="PTHR23519:SF1">
    <property type="entry name" value="AUTOPHAGY-RELATED PROTEIN 22"/>
    <property type="match status" value="1"/>
</dbReference>
<feature type="transmembrane region" description="Helical" evidence="6">
    <location>
        <begin position="189"/>
        <end position="212"/>
    </location>
</feature>
<dbReference type="Pfam" id="PF11700">
    <property type="entry name" value="ATG22"/>
    <property type="match status" value="1"/>
</dbReference>
<keyword evidence="3 6" id="KW-0812">Transmembrane</keyword>
<feature type="transmembrane region" description="Helical" evidence="6">
    <location>
        <begin position="59"/>
        <end position="79"/>
    </location>
</feature>
<feature type="transmembrane region" description="Helical" evidence="6">
    <location>
        <begin position="115"/>
        <end position="136"/>
    </location>
</feature>
<feature type="transmembrane region" description="Helical" evidence="6">
    <location>
        <begin position="282"/>
        <end position="303"/>
    </location>
</feature>
<protein>
    <submittedName>
        <fullName evidence="8">UMF1 family MFS transporter</fullName>
    </submittedName>
</protein>
<keyword evidence="2" id="KW-0813">Transport</keyword>
<evidence type="ECO:0000256" key="1">
    <source>
        <dbReference type="ARBA" id="ARBA00004127"/>
    </source>
</evidence>
<dbReference type="InterPro" id="IPR020846">
    <property type="entry name" value="MFS_dom"/>
</dbReference>
<dbReference type="InterPro" id="IPR036259">
    <property type="entry name" value="MFS_trans_sf"/>
</dbReference>
<evidence type="ECO:0000256" key="6">
    <source>
        <dbReference type="SAM" id="Phobius"/>
    </source>
</evidence>
<sequence length="440" mass="49269">MYRRKLPKEQWTWAFYDWANSVYSLVIGTAIFPIYFASVTSAGNGAVQFLGRTFANSEIYSYSLSLSFLLVAIVSPILSGIADSTGSKKKFLQFFCYLGALSSTALYFFTSENQVIAALALSILASIGFWGSIVFYNSYLPEIAPPEQHDELSARGYSLGYLGSSLLLIINLITITYPETFGFKNAAHATRFSFLTVGIWWAGFAQITFKYLPKTHRTNRFRRGYLVSGYIRIRQVFKQIMRMPYVKLYLFSFFLFSVGVQTIILIATLFGSQELKLESNQLILTILLIQFFGIAGAQLFAFISSKVGNIRALMVNVSIWITVSTMAYFLDANDAYVMYKFFALGSTVGLIMGGIQSLARSTYSKMIPPTENTVSFFSFYDITEKIAIVVGTFLYGAIIGITGSMKSSALMLAVFFLLAIIFLSGVKMREVRKKKASRYI</sequence>
<feature type="transmembrane region" description="Helical" evidence="6">
    <location>
        <begin position="409"/>
        <end position="426"/>
    </location>
</feature>
<evidence type="ECO:0000313" key="8">
    <source>
        <dbReference type="EMBL" id="RCX03151.1"/>
    </source>
</evidence>
<feature type="transmembrane region" description="Helical" evidence="6">
    <location>
        <begin position="157"/>
        <end position="177"/>
    </location>
</feature>
<dbReference type="InterPro" id="IPR050495">
    <property type="entry name" value="ATG22/LtaA_families"/>
</dbReference>
<comment type="caution">
    <text evidence="8">The sequence shown here is derived from an EMBL/GenBank/DDBJ whole genome shotgun (WGS) entry which is preliminary data.</text>
</comment>
<evidence type="ECO:0000313" key="9">
    <source>
        <dbReference type="Proteomes" id="UP000253517"/>
    </source>
</evidence>
<feature type="transmembrane region" description="Helical" evidence="6">
    <location>
        <begin position="386"/>
        <end position="403"/>
    </location>
</feature>
<evidence type="ECO:0000256" key="4">
    <source>
        <dbReference type="ARBA" id="ARBA00022989"/>
    </source>
</evidence>
<evidence type="ECO:0000256" key="3">
    <source>
        <dbReference type="ARBA" id="ARBA00022692"/>
    </source>
</evidence>
<dbReference type="EMBL" id="QPJS01000003">
    <property type="protein sequence ID" value="RCX03151.1"/>
    <property type="molecule type" value="Genomic_DNA"/>
</dbReference>
<evidence type="ECO:0000256" key="2">
    <source>
        <dbReference type="ARBA" id="ARBA00022448"/>
    </source>
</evidence>
<accession>A0A369A1T0</accession>
<keyword evidence="9" id="KW-1185">Reference proteome</keyword>
<evidence type="ECO:0000256" key="5">
    <source>
        <dbReference type="ARBA" id="ARBA00023136"/>
    </source>
</evidence>
<dbReference type="GO" id="GO:0012505">
    <property type="term" value="C:endomembrane system"/>
    <property type="evidence" value="ECO:0007669"/>
    <property type="project" value="UniProtKB-SubCell"/>
</dbReference>
<dbReference type="PANTHER" id="PTHR23519">
    <property type="entry name" value="AUTOPHAGY-RELATED PROTEIN 22"/>
    <property type="match status" value="1"/>
</dbReference>
<organism evidence="8 9">
    <name type="scientific">Schleiferia thermophila</name>
    <dbReference type="NCBI Taxonomy" id="884107"/>
    <lineage>
        <taxon>Bacteria</taxon>
        <taxon>Pseudomonadati</taxon>
        <taxon>Bacteroidota</taxon>
        <taxon>Flavobacteriia</taxon>
        <taxon>Flavobacteriales</taxon>
        <taxon>Schleiferiaceae</taxon>
        <taxon>Schleiferia</taxon>
    </lineage>
</organism>
<keyword evidence="4 6" id="KW-1133">Transmembrane helix</keyword>
<comment type="subcellular location">
    <subcellularLocation>
        <location evidence="1">Endomembrane system</location>
        <topology evidence="1">Multi-pass membrane protein</topology>
    </subcellularLocation>
</comment>
<feature type="transmembrane region" description="Helical" evidence="6">
    <location>
        <begin position="336"/>
        <end position="359"/>
    </location>
</feature>
<proteinExistence type="predicted"/>
<dbReference type="GO" id="GO:0022857">
    <property type="term" value="F:transmembrane transporter activity"/>
    <property type="evidence" value="ECO:0007669"/>
    <property type="project" value="InterPro"/>
</dbReference>
<gene>
    <name evidence="8" type="ORF">DES35_10329</name>
</gene>
<dbReference type="AlphaFoldDB" id="A0A369A1T0"/>
<dbReference type="SUPFAM" id="SSF103473">
    <property type="entry name" value="MFS general substrate transporter"/>
    <property type="match status" value="1"/>
</dbReference>
<dbReference type="Gene3D" id="1.20.1250.20">
    <property type="entry name" value="MFS general substrate transporter like domains"/>
    <property type="match status" value="1"/>
</dbReference>
<evidence type="ECO:0000259" key="7">
    <source>
        <dbReference type="PROSITE" id="PS50850"/>
    </source>
</evidence>
<feature type="transmembrane region" description="Helical" evidence="6">
    <location>
        <begin position="248"/>
        <end position="270"/>
    </location>
</feature>
<feature type="transmembrane region" description="Helical" evidence="6">
    <location>
        <begin position="91"/>
        <end position="109"/>
    </location>
</feature>
<dbReference type="RefSeq" id="WP_037358213.1">
    <property type="nucleotide sequence ID" value="NZ_BHZF01000003.1"/>
</dbReference>